<organism evidence="1 2">
    <name type="scientific">Prevotella intermedia</name>
    <dbReference type="NCBI Taxonomy" id="28131"/>
    <lineage>
        <taxon>Bacteria</taxon>
        <taxon>Pseudomonadati</taxon>
        <taxon>Bacteroidota</taxon>
        <taxon>Bacteroidia</taxon>
        <taxon>Bacteroidales</taxon>
        <taxon>Prevotellaceae</taxon>
        <taxon>Prevotella</taxon>
    </lineage>
</organism>
<sequence length="249" mass="28569">MAYKLASDEVVLFEYFCITQEHFLCEGKKDFYSSIEQIDKKFNIGRRRQEAIIKLLSEIGVLSVETRPNKDRSTRSKYFRIDFDQLSKATTLAKIIDSSTDYFNEAIAHFKELASAQKSLSKPKKKTAKKTVNVDVIFGKLQDTLRERVGMYNDGKLTEEKPKRSKVASFLPRNKQVETMLSQVIGLYSDTAINSAFMVYIDDILCGHVTAPRKTLENFLSYNVEKGCYPVIDFNLEKFNKSYGSPNQE</sequence>
<evidence type="ECO:0000313" key="1">
    <source>
        <dbReference type="EMBL" id="PDP59659.1"/>
    </source>
</evidence>
<dbReference type="RefSeq" id="WP_097550577.1">
    <property type="nucleotide sequence ID" value="NZ_NSLY01000023.1"/>
</dbReference>
<accession>A0A2A6EDQ3</accession>
<name>A0A2A6EDQ3_PREIN</name>
<dbReference type="Proteomes" id="UP000219058">
    <property type="component" value="Unassembled WGS sequence"/>
</dbReference>
<reference evidence="1 2" key="1">
    <citation type="submission" date="2017-09" db="EMBL/GenBank/DDBJ databases">
        <title>Phase variable restriction modification systems are present in the genome sequences of periodontal pathogens Prevotella intermedia, Tannerella forsythia and Porphyromonas gingivalis.</title>
        <authorList>
            <person name="Haigh R.D."/>
            <person name="Crawford L."/>
            <person name="Ralph J."/>
            <person name="Wanford J."/>
            <person name="Vartoukian S.R."/>
            <person name="Hijazib K."/>
            <person name="Wade W."/>
            <person name="Oggioni M.R."/>
        </authorList>
    </citation>
    <scope>NUCLEOTIDE SEQUENCE [LARGE SCALE GENOMIC DNA]</scope>
    <source>
        <strain evidence="1 2">WW2834</strain>
    </source>
</reference>
<gene>
    <name evidence="1" type="ORF">CLI71_08500</name>
</gene>
<comment type="caution">
    <text evidence="1">The sequence shown here is derived from an EMBL/GenBank/DDBJ whole genome shotgun (WGS) entry which is preliminary data.</text>
</comment>
<protein>
    <submittedName>
        <fullName evidence="1">Uncharacterized protein</fullName>
    </submittedName>
</protein>
<dbReference type="AlphaFoldDB" id="A0A2A6EDQ3"/>
<proteinExistence type="predicted"/>
<dbReference type="EMBL" id="NSLY01000023">
    <property type="protein sequence ID" value="PDP59659.1"/>
    <property type="molecule type" value="Genomic_DNA"/>
</dbReference>
<evidence type="ECO:0000313" key="2">
    <source>
        <dbReference type="Proteomes" id="UP000219058"/>
    </source>
</evidence>